<reference evidence="11 12" key="1">
    <citation type="submission" date="2019-12" db="EMBL/GenBank/DDBJ databases">
        <title>Auraticoccus cholistani sp. nov., an actinomycete isolated from soil of Cholistan desert.</title>
        <authorList>
            <person name="Cheema M.T."/>
        </authorList>
    </citation>
    <scope>NUCLEOTIDE SEQUENCE [LARGE SCALE GENOMIC DNA]</scope>
    <source>
        <strain evidence="11 12">F435</strain>
    </source>
</reference>
<dbReference type="Pfam" id="PF20154">
    <property type="entry name" value="LNT_N"/>
    <property type="match status" value="1"/>
</dbReference>
<dbReference type="CDD" id="cd07571">
    <property type="entry name" value="ALP_N-acyl_transferase"/>
    <property type="match status" value="1"/>
</dbReference>
<dbReference type="GO" id="GO:0042158">
    <property type="term" value="P:lipoprotein biosynthetic process"/>
    <property type="evidence" value="ECO:0007669"/>
    <property type="project" value="UniProtKB-UniRule"/>
</dbReference>
<dbReference type="EC" id="2.3.1.269" evidence="8"/>
<sequence length="636" mass="67369">MHPHRRRRGPVRRLHRGGLPRAGAHRRRDRGRGHPGAGGQHQPPARLRGPRGLPLRRAHREPAPGGRQHRPRPRRAAGRGARHRHRGGGVTQTLPDARPATPGPDPAPRERLGWRVPGTVVAGLLVAAGFEPLGWWPLTVLGVALLTLVVTGSRRTFGLGYLFGLALLGPTIGWVHVIAVPVAFALIAFESLFFGVLAVVLRRVVRLPGWPVWAAASWVAVEWAYSSVPFDGFGWSRLGYVMVDAPLAGAYPLLGVAGVSLLTALAGQALAWLAPRVRSLLRARSTAHHRRRPVALAPVALVLAALLGTGTAAQLLRSWQPADPATGEVTVGLVQGNVDGVGVNALGRARTVTNNHLSETITLMAKARTGQVPVPDFVLWPENSTDIDPRADARTQRTVQLSAEIADVPIMVGAVLEGPGPEERQTAALWWHPVQGVVDQMEKRNLVPFGEYIPLRSLLLPVVPMLELVGAQSVPGTGDGVLDVPLGDGRRVAVGNIICFEVAYDATVAQTIAGGTQLFVVQSNQATYGGTVEVPQQFAMTRVRAMETRREIAVATTSSASGFIAADGTVRWQTAEFTADSHSTVMPLRSAITPAVRLGSSLSAVAALVAAAALAVAVLRRRRGTGSSAGETAAGG</sequence>
<evidence type="ECO:0000256" key="4">
    <source>
        <dbReference type="ARBA" id="ARBA00022692"/>
    </source>
</evidence>
<evidence type="ECO:0000256" key="1">
    <source>
        <dbReference type="ARBA" id="ARBA00004651"/>
    </source>
</evidence>
<feature type="domain" description="CN hydrolase" evidence="10">
    <location>
        <begin position="329"/>
        <end position="594"/>
    </location>
</feature>
<dbReference type="Gene3D" id="3.60.110.10">
    <property type="entry name" value="Carbon-nitrogen hydrolase"/>
    <property type="match status" value="1"/>
</dbReference>
<dbReference type="PANTHER" id="PTHR38686:SF1">
    <property type="entry name" value="APOLIPOPROTEIN N-ACYLTRANSFERASE"/>
    <property type="match status" value="1"/>
</dbReference>
<evidence type="ECO:0000256" key="3">
    <source>
        <dbReference type="ARBA" id="ARBA00022679"/>
    </source>
</evidence>
<dbReference type="PANTHER" id="PTHR38686">
    <property type="entry name" value="APOLIPOPROTEIN N-ACYLTRANSFERASE"/>
    <property type="match status" value="1"/>
</dbReference>
<feature type="transmembrane region" description="Helical" evidence="8">
    <location>
        <begin position="135"/>
        <end position="152"/>
    </location>
</feature>
<dbReference type="InterPro" id="IPR003010">
    <property type="entry name" value="C-N_Hydrolase"/>
</dbReference>
<feature type="compositionally biased region" description="Basic residues" evidence="9">
    <location>
        <begin position="1"/>
        <end position="33"/>
    </location>
</feature>
<feature type="compositionally biased region" description="Low complexity" evidence="9">
    <location>
        <begin position="40"/>
        <end position="53"/>
    </location>
</feature>
<evidence type="ECO:0000256" key="7">
    <source>
        <dbReference type="ARBA" id="ARBA00023315"/>
    </source>
</evidence>
<evidence type="ECO:0000256" key="9">
    <source>
        <dbReference type="SAM" id="MobiDB-lite"/>
    </source>
</evidence>
<keyword evidence="2 8" id="KW-1003">Cell membrane</keyword>
<evidence type="ECO:0000256" key="2">
    <source>
        <dbReference type="ARBA" id="ARBA00022475"/>
    </source>
</evidence>
<proteinExistence type="inferred from homology"/>
<evidence type="ECO:0000256" key="6">
    <source>
        <dbReference type="ARBA" id="ARBA00023136"/>
    </source>
</evidence>
<accession>A0A6A9UX73</accession>
<comment type="function">
    <text evidence="8">Catalyzes the phospholipid dependent N-acylation of the N-terminal cysteine of apolipoprotein, the last step in lipoprotein maturation.</text>
</comment>
<comment type="pathway">
    <text evidence="8">Protein modification; lipoprotein biosynthesis (N-acyl transfer).</text>
</comment>
<dbReference type="NCBIfam" id="TIGR00546">
    <property type="entry name" value="lnt"/>
    <property type="match status" value="1"/>
</dbReference>
<dbReference type="InterPro" id="IPR004563">
    <property type="entry name" value="Apolipo_AcylTrfase"/>
</dbReference>
<dbReference type="AlphaFoldDB" id="A0A6A9UX73"/>
<dbReference type="UniPathway" id="UPA00666"/>
<feature type="transmembrane region" description="Helical" evidence="8">
    <location>
        <begin position="294"/>
        <end position="316"/>
    </location>
</feature>
<comment type="subcellular location">
    <subcellularLocation>
        <location evidence="1 8">Cell membrane</location>
        <topology evidence="1 8">Multi-pass membrane protein</topology>
    </subcellularLocation>
</comment>
<gene>
    <name evidence="8 11" type="primary">lnt</name>
    <name evidence="11" type="ORF">GC722_07395</name>
</gene>
<protein>
    <recommendedName>
        <fullName evidence="8">Apolipoprotein N-acyltransferase</fullName>
        <shortName evidence="8">ALP N-acyltransferase</shortName>
        <ecNumber evidence="8">2.3.1.269</ecNumber>
    </recommendedName>
</protein>
<evidence type="ECO:0000256" key="5">
    <source>
        <dbReference type="ARBA" id="ARBA00022989"/>
    </source>
</evidence>
<name>A0A6A9UX73_9ACTN</name>
<feature type="transmembrane region" description="Helical" evidence="8">
    <location>
        <begin position="250"/>
        <end position="273"/>
    </location>
</feature>
<feature type="region of interest" description="Disordered" evidence="9">
    <location>
        <begin position="1"/>
        <end position="112"/>
    </location>
</feature>
<keyword evidence="12" id="KW-1185">Reference proteome</keyword>
<keyword evidence="11" id="KW-0449">Lipoprotein</keyword>
<dbReference type="InterPro" id="IPR036526">
    <property type="entry name" value="C-N_Hydrolase_sf"/>
</dbReference>
<evidence type="ECO:0000259" key="10">
    <source>
        <dbReference type="PROSITE" id="PS50263"/>
    </source>
</evidence>
<evidence type="ECO:0000256" key="8">
    <source>
        <dbReference type="HAMAP-Rule" id="MF_01148"/>
    </source>
</evidence>
<dbReference type="Proteomes" id="UP000435304">
    <property type="component" value="Unassembled WGS sequence"/>
</dbReference>
<keyword evidence="5 8" id="KW-1133">Transmembrane helix</keyword>
<evidence type="ECO:0000313" key="12">
    <source>
        <dbReference type="Proteomes" id="UP000435304"/>
    </source>
</evidence>
<comment type="caution">
    <text evidence="11">The sequence shown here is derived from an EMBL/GenBank/DDBJ whole genome shotgun (WGS) entry which is preliminary data.</text>
</comment>
<feature type="transmembrane region" description="Helical" evidence="8">
    <location>
        <begin position="159"/>
        <end position="177"/>
    </location>
</feature>
<dbReference type="PROSITE" id="PS50263">
    <property type="entry name" value="CN_HYDROLASE"/>
    <property type="match status" value="1"/>
</dbReference>
<dbReference type="InterPro" id="IPR045378">
    <property type="entry name" value="LNT_N"/>
</dbReference>
<feature type="transmembrane region" description="Helical" evidence="8">
    <location>
        <begin position="183"/>
        <end position="201"/>
    </location>
</feature>
<dbReference type="Pfam" id="PF00795">
    <property type="entry name" value="CN_hydrolase"/>
    <property type="match status" value="1"/>
</dbReference>
<keyword evidence="4 8" id="KW-0812">Transmembrane</keyword>
<keyword evidence="7 8" id="KW-0012">Acyltransferase</keyword>
<dbReference type="EMBL" id="WPCU01000005">
    <property type="protein sequence ID" value="MVA75847.1"/>
    <property type="molecule type" value="Genomic_DNA"/>
</dbReference>
<dbReference type="GO" id="GO:0016410">
    <property type="term" value="F:N-acyltransferase activity"/>
    <property type="evidence" value="ECO:0007669"/>
    <property type="project" value="UniProtKB-UniRule"/>
</dbReference>
<keyword evidence="3 8" id="KW-0808">Transferase</keyword>
<evidence type="ECO:0000313" key="11">
    <source>
        <dbReference type="EMBL" id="MVA75847.1"/>
    </source>
</evidence>
<feature type="transmembrane region" description="Helical" evidence="8">
    <location>
        <begin position="598"/>
        <end position="619"/>
    </location>
</feature>
<feature type="compositionally biased region" description="Basic residues" evidence="9">
    <location>
        <begin position="67"/>
        <end position="87"/>
    </location>
</feature>
<dbReference type="GO" id="GO:0005886">
    <property type="term" value="C:plasma membrane"/>
    <property type="evidence" value="ECO:0007669"/>
    <property type="project" value="UniProtKB-SubCell"/>
</dbReference>
<comment type="similarity">
    <text evidence="8">Belongs to the CN hydrolase family. Apolipoprotein N-acyltransferase subfamily.</text>
</comment>
<feature type="transmembrane region" description="Helical" evidence="8">
    <location>
        <begin position="210"/>
        <end position="230"/>
    </location>
</feature>
<organism evidence="11 12">
    <name type="scientific">Auraticoccus cholistanensis</name>
    <dbReference type="NCBI Taxonomy" id="2656650"/>
    <lineage>
        <taxon>Bacteria</taxon>
        <taxon>Bacillati</taxon>
        <taxon>Actinomycetota</taxon>
        <taxon>Actinomycetes</taxon>
        <taxon>Propionibacteriales</taxon>
        <taxon>Propionibacteriaceae</taxon>
        <taxon>Auraticoccus</taxon>
    </lineage>
</organism>
<dbReference type="SUPFAM" id="SSF56317">
    <property type="entry name" value="Carbon-nitrogen hydrolase"/>
    <property type="match status" value="1"/>
</dbReference>
<keyword evidence="6 8" id="KW-0472">Membrane</keyword>
<dbReference type="HAMAP" id="MF_01148">
    <property type="entry name" value="Lnt"/>
    <property type="match status" value="1"/>
</dbReference>
<comment type="catalytic activity">
    <reaction evidence="8">
        <text>N-terminal S-1,2-diacyl-sn-glyceryl-L-cysteinyl-[lipoprotein] + a glycerophospholipid = N-acyl-S-1,2-diacyl-sn-glyceryl-L-cysteinyl-[lipoprotein] + a 2-acyl-sn-glycero-3-phospholipid + H(+)</text>
        <dbReference type="Rhea" id="RHEA:48228"/>
        <dbReference type="Rhea" id="RHEA-COMP:14681"/>
        <dbReference type="Rhea" id="RHEA-COMP:14684"/>
        <dbReference type="ChEBI" id="CHEBI:15378"/>
        <dbReference type="ChEBI" id="CHEBI:136912"/>
        <dbReference type="ChEBI" id="CHEBI:140656"/>
        <dbReference type="ChEBI" id="CHEBI:140657"/>
        <dbReference type="ChEBI" id="CHEBI:140660"/>
        <dbReference type="EC" id="2.3.1.269"/>
    </reaction>
</comment>